<dbReference type="KEGG" id="aex:Astex_0563"/>
<organism evidence="1 2">
    <name type="scientific">Asticcacaulis excentricus (strain ATCC 15261 / DSM 4724 / KCTC 12464 / NCIMB 9791 / VKM B-1370 / CB 48)</name>
    <dbReference type="NCBI Taxonomy" id="573065"/>
    <lineage>
        <taxon>Bacteria</taxon>
        <taxon>Pseudomonadati</taxon>
        <taxon>Pseudomonadota</taxon>
        <taxon>Alphaproteobacteria</taxon>
        <taxon>Caulobacterales</taxon>
        <taxon>Caulobacteraceae</taxon>
        <taxon>Asticcacaulis</taxon>
    </lineage>
</organism>
<dbReference type="Proteomes" id="UP000001492">
    <property type="component" value="Chromosome 1"/>
</dbReference>
<dbReference type="STRING" id="573065.Astex_0563"/>
<reference evidence="2" key="1">
    <citation type="submission" date="2010-12" db="EMBL/GenBank/DDBJ databases">
        <title>Complete sequence of chromosome 1 of Asticcacaulis excentricus CB 48.</title>
        <authorList>
            <consortium name="US DOE Joint Genome Institute"/>
            <person name="Lucas S."/>
            <person name="Copeland A."/>
            <person name="Lapidus A."/>
            <person name="Cheng J.-F."/>
            <person name="Bruce D."/>
            <person name="Goodwin L."/>
            <person name="Pitluck S."/>
            <person name="Teshima H."/>
            <person name="Davenport K."/>
            <person name="Detter J.C."/>
            <person name="Han C."/>
            <person name="Tapia R."/>
            <person name="Land M."/>
            <person name="Hauser L."/>
            <person name="Jeffries C."/>
            <person name="Kyrpides N."/>
            <person name="Ivanova N."/>
            <person name="Ovchinnikova G."/>
            <person name="Brun Y.V."/>
            <person name="Woyke T."/>
        </authorList>
    </citation>
    <scope>NUCLEOTIDE SEQUENCE [LARGE SCALE GENOMIC DNA]</scope>
    <source>
        <strain evidence="2">ATCC 15261 / DSM 4724 / KCTC 12464 / NCIMB 9791 / VKM B-1370 / CB 48</strain>
    </source>
</reference>
<accession>E8RQY9</accession>
<gene>
    <name evidence="1" type="ordered locus">Astex_0563</name>
</gene>
<evidence type="ECO:0000313" key="2">
    <source>
        <dbReference type="Proteomes" id="UP000001492"/>
    </source>
</evidence>
<sequence>MHHMLLCDARYVVKPYKLQAIISGKWSLGIGEAFLKDNRNAIFTRRGYPPSEF</sequence>
<name>E8RQY9_ASTEC</name>
<dbReference type="EMBL" id="CP002395">
    <property type="protein sequence ID" value="ADU12252.1"/>
    <property type="molecule type" value="Genomic_DNA"/>
</dbReference>
<evidence type="ECO:0000313" key="1">
    <source>
        <dbReference type="EMBL" id="ADU12252.1"/>
    </source>
</evidence>
<dbReference type="HOGENOM" id="CLU_3058096_0_0_5"/>
<dbReference type="AlphaFoldDB" id="E8RQY9"/>
<protein>
    <submittedName>
        <fullName evidence="1">Uncharacterized protein</fullName>
    </submittedName>
</protein>
<keyword evidence="2" id="KW-1185">Reference proteome</keyword>
<proteinExistence type="predicted"/>